<dbReference type="AlphaFoldDB" id="E8WYF4"/>
<dbReference type="STRING" id="1198114.AciX9_2837"/>
<gene>
    <name evidence="3" type="ordered locus">AciX9_2837</name>
</gene>
<evidence type="ECO:0000256" key="1">
    <source>
        <dbReference type="SAM" id="SignalP"/>
    </source>
</evidence>
<feature type="domain" description="Thiol:disulfide interchange protein DsbD N-terminal" evidence="2">
    <location>
        <begin position="36"/>
        <end position="147"/>
    </location>
</feature>
<dbReference type="RefSeq" id="WP_013581175.1">
    <property type="nucleotide sequence ID" value="NC_015064.1"/>
</dbReference>
<evidence type="ECO:0000313" key="4">
    <source>
        <dbReference type="Proteomes" id="UP000000343"/>
    </source>
</evidence>
<dbReference type="PaxDb" id="1198114-AciX9_2837"/>
<keyword evidence="1" id="KW-0732">Signal</keyword>
<name>E8WYF4_GRATM</name>
<feature type="signal peptide" evidence="1">
    <location>
        <begin position="1"/>
        <end position="16"/>
    </location>
</feature>
<proteinExistence type="predicted"/>
<evidence type="ECO:0000313" key="3">
    <source>
        <dbReference type="EMBL" id="ADW69860.1"/>
    </source>
</evidence>
<feature type="chain" id="PRO_5003233981" description="Thiol:disulfide interchange protein DsbD N-terminal domain-containing protein" evidence="1">
    <location>
        <begin position="17"/>
        <end position="152"/>
    </location>
</feature>
<evidence type="ECO:0000259" key="2">
    <source>
        <dbReference type="Pfam" id="PF11412"/>
    </source>
</evidence>
<dbReference type="KEGG" id="acm:AciX9_2837"/>
<organism evidence="4">
    <name type="scientific">Granulicella tundricola (strain ATCC BAA-1859 / DSM 23138 / MP5ACTX9)</name>
    <dbReference type="NCBI Taxonomy" id="1198114"/>
    <lineage>
        <taxon>Bacteria</taxon>
        <taxon>Pseudomonadati</taxon>
        <taxon>Acidobacteriota</taxon>
        <taxon>Terriglobia</taxon>
        <taxon>Terriglobales</taxon>
        <taxon>Acidobacteriaceae</taxon>
        <taxon>Granulicella</taxon>
    </lineage>
</organism>
<dbReference type="OrthoDB" id="7595708at2"/>
<dbReference type="InterPro" id="IPR036929">
    <property type="entry name" value="DsbDN_sf"/>
</dbReference>
<sequence length="152" mass="16705">MRKSLALFLLAAPAFAAPKPVVHWQVTNPPAKALKRGTKLNLTLTGQIDPGWHLYALEEPQGGPIATEINLAEGSPADLIRVEEQKPKIVPDPIYQLPTGFFEQSANFTLHLQLDKSASAHPIQILIRYQSCNDRVCLPPHTDTVDVPLTTN</sequence>
<dbReference type="InterPro" id="IPR028250">
    <property type="entry name" value="DsbDN"/>
</dbReference>
<dbReference type="Proteomes" id="UP000000343">
    <property type="component" value="Chromosome"/>
</dbReference>
<dbReference type="eggNOG" id="COG4232">
    <property type="taxonomic scope" value="Bacteria"/>
</dbReference>
<protein>
    <recommendedName>
        <fullName evidence="2">Thiol:disulfide interchange protein DsbD N-terminal domain-containing protein</fullName>
    </recommendedName>
</protein>
<dbReference type="Pfam" id="PF11412">
    <property type="entry name" value="DsbD_N"/>
    <property type="match status" value="1"/>
</dbReference>
<dbReference type="HOGENOM" id="CLU_137864_0_0_0"/>
<reference evidence="4" key="1">
    <citation type="submission" date="2011-01" db="EMBL/GenBank/DDBJ databases">
        <title>Complete sequence of chromosome of Acidobacterium sp. MP5ACTX9.</title>
        <authorList>
            <consortium name="US DOE Joint Genome Institute"/>
            <person name="Lucas S."/>
            <person name="Copeland A."/>
            <person name="Lapidus A."/>
            <person name="Cheng J.-F."/>
            <person name="Goodwin L."/>
            <person name="Pitluck S."/>
            <person name="Teshima H."/>
            <person name="Detter J.C."/>
            <person name="Han C."/>
            <person name="Tapia R."/>
            <person name="Land M."/>
            <person name="Hauser L."/>
            <person name="Kyrpides N."/>
            <person name="Ivanova N."/>
            <person name="Ovchinnikova G."/>
            <person name="Pagani I."/>
            <person name="Rawat S.R."/>
            <person name="Mannisto M."/>
            <person name="Haggblom M.M."/>
            <person name="Woyke T."/>
        </authorList>
    </citation>
    <scope>NUCLEOTIDE SEQUENCE [LARGE SCALE GENOMIC DNA]</scope>
    <source>
        <strain evidence="4">MP5ACTX9</strain>
    </source>
</reference>
<accession>E8WYF4</accession>
<dbReference type="Gene3D" id="2.60.40.1250">
    <property type="entry name" value="Thiol:disulfide interchange protein DsbD, N-terminal domain"/>
    <property type="match status" value="1"/>
</dbReference>
<dbReference type="EMBL" id="CP002480">
    <property type="protein sequence ID" value="ADW69860.1"/>
    <property type="molecule type" value="Genomic_DNA"/>
</dbReference>
<keyword evidence="4" id="KW-1185">Reference proteome</keyword>